<dbReference type="RefSeq" id="WP_183414714.1">
    <property type="nucleotide sequence ID" value="NZ_JACHXA010000001.1"/>
</dbReference>
<comment type="caution">
    <text evidence="1">The sequence shown here is derived from an EMBL/GenBank/DDBJ whole genome shotgun (WGS) entry which is preliminary data.</text>
</comment>
<evidence type="ECO:0000313" key="1">
    <source>
        <dbReference type="EMBL" id="MBB3063903.1"/>
    </source>
</evidence>
<evidence type="ECO:0008006" key="3">
    <source>
        <dbReference type="Google" id="ProtNLM"/>
    </source>
</evidence>
<dbReference type="GO" id="GO:0005975">
    <property type="term" value="P:carbohydrate metabolic process"/>
    <property type="evidence" value="ECO:0007669"/>
    <property type="project" value="InterPro"/>
</dbReference>
<sequence>MTTWRNLDEELAAWQEAGRKPVFWWRDDDAARASDGLSLLLELRAASDLPLSLAVVPGLVEDSLEKALGDRQGLSLLQHGYRHENHATPGMKKIELGGTRSTEEILAALEAGKSIGEAVFGRGWLPVLVPPWNRIEDRIVPHLAALGFQGLSIHGRRRDAFMGLTVVNSHLDILQWKPAAHFLGEAALLTQLTTALRTRRLEDTPGSEEPCGILTHHQAHDPESWRFLKSLFSHLEQHEVVSWKGAIPLFCETKRGDEP</sequence>
<protein>
    <recommendedName>
        <fullName evidence="3">Polysaccharide deacetylase</fullName>
    </recommendedName>
</protein>
<reference evidence="1 2" key="1">
    <citation type="submission" date="2020-08" db="EMBL/GenBank/DDBJ databases">
        <title>Genomic Encyclopedia of Type Strains, Phase III (KMG-III): the genomes of soil and plant-associated and newly described type strains.</title>
        <authorList>
            <person name="Whitman W."/>
        </authorList>
    </citation>
    <scope>NUCLEOTIDE SEQUENCE [LARGE SCALE GENOMIC DNA]</scope>
    <source>
        <strain evidence="1 2">CECT 8803</strain>
    </source>
</reference>
<dbReference type="Gene3D" id="3.20.20.370">
    <property type="entry name" value="Glycoside hydrolase/deacetylase"/>
    <property type="match status" value="1"/>
</dbReference>
<organism evidence="1 2">
    <name type="scientific">Limibacillus halophilus</name>
    <dbReference type="NCBI Taxonomy" id="1579333"/>
    <lineage>
        <taxon>Bacteria</taxon>
        <taxon>Pseudomonadati</taxon>
        <taxon>Pseudomonadota</taxon>
        <taxon>Alphaproteobacteria</taxon>
        <taxon>Rhodospirillales</taxon>
        <taxon>Rhodovibrionaceae</taxon>
        <taxon>Limibacillus</taxon>
    </lineage>
</organism>
<evidence type="ECO:0000313" key="2">
    <source>
        <dbReference type="Proteomes" id="UP000581135"/>
    </source>
</evidence>
<dbReference type="Proteomes" id="UP000581135">
    <property type="component" value="Unassembled WGS sequence"/>
</dbReference>
<dbReference type="InterPro" id="IPR049591">
    <property type="entry name" value="CE4_u4-like"/>
</dbReference>
<name>A0A839SSL6_9PROT</name>
<accession>A0A839SSL6</accession>
<dbReference type="InterPro" id="IPR011330">
    <property type="entry name" value="Glyco_hydro/deAcase_b/a-brl"/>
</dbReference>
<keyword evidence="2" id="KW-1185">Reference proteome</keyword>
<dbReference type="EMBL" id="JACHXA010000001">
    <property type="protein sequence ID" value="MBB3063903.1"/>
    <property type="molecule type" value="Genomic_DNA"/>
</dbReference>
<gene>
    <name evidence="1" type="ORF">FHR98_000168</name>
</gene>
<dbReference type="CDD" id="cd10928">
    <property type="entry name" value="CE4_u4"/>
    <property type="match status" value="1"/>
</dbReference>
<dbReference type="AlphaFoldDB" id="A0A839SSL6"/>
<dbReference type="SUPFAM" id="SSF88713">
    <property type="entry name" value="Glycoside hydrolase/deacetylase"/>
    <property type="match status" value="1"/>
</dbReference>
<proteinExistence type="predicted"/>